<reference evidence="3" key="1">
    <citation type="journal article" date="2015" name="Nature">
        <title>Complex archaea that bridge the gap between prokaryotes and eukaryotes.</title>
        <authorList>
            <person name="Spang A."/>
            <person name="Saw J.H."/>
            <person name="Jorgensen S.L."/>
            <person name="Zaremba-Niedzwiedzka K."/>
            <person name="Martijn J."/>
            <person name="Lind A.E."/>
            <person name="van Eijk R."/>
            <person name="Schleper C."/>
            <person name="Guy L."/>
            <person name="Ettema T.J."/>
        </authorList>
    </citation>
    <scope>NUCLEOTIDE SEQUENCE</scope>
</reference>
<protein>
    <recommendedName>
        <fullName evidence="2">Luciferase-like domain-containing protein</fullName>
    </recommendedName>
</protein>
<dbReference type="CDD" id="cd01097">
    <property type="entry name" value="Tetrahydromethanopterin_reductase"/>
    <property type="match status" value="1"/>
</dbReference>
<gene>
    <name evidence="3" type="ORF">LCGC14_3036890</name>
</gene>
<feature type="non-terminal residue" evidence="3">
    <location>
        <position position="1"/>
    </location>
</feature>
<dbReference type="InterPro" id="IPR050564">
    <property type="entry name" value="F420-G6PD/mer"/>
</dbReference>
<dbReference type="Pfam" id="PF00296">
    <property type="entry name" value="Bac_luciferase"/>
    <property type="match status" value="1"/>
</dbReference>
<keyword evidence="1" id="KW-0560">Oxidoreductase</keyword>
<dbReference type="GO" id="GO:0016705">
    <property type="term" value="F:oxidoreductase activity, acting on paired donors, with incorporation or reduction of molecular oxygen"/>
    <property type="evidence" value="ECO:0007669"/>
    <property type="project" value="InterPro"/>
</dbReference>
<name>A0A0F8WR78_9ZZZZ</name>
<feature type="domain" description="Luciferase-like" evidence="2">
    <location>
        <begin position="3"/>
        <end position="242"/>
    </location>
</feature>
<dbReference type="InterPro" id="IPR036661">
    <property type="entry name" value="Luciferase-like_sf"/>
</dbReference>
<dbReference type="PANTHER" id="PTHR43244:SF1">
    <property type="entry name" value="5,10-METHYLENETETRAHYDROMETHANOPTERIN REDUCTASE"/>
    <property type="match status" value="1"/>
</dbReference>
<dbReference type="Gene3D" id="3.20.20.30">
    <property type="entry name" value="Luciferase-like domain"/>
    <property type="match status" value="1"/>
</dbReference>
<sequence>LAFARSPYETALHAMDLDWISGGRFTLGLGCSVRALSEDIYGMPYGKPLAHMREVVEIIRMVIGKAHTGELKRYEGVYHKHDFSLLEWLSPPPPLRTDLPIWIAALRGPLVSLAAEIADGVMGHPIWSVSWATTKMPEALERGLKRGGKQRSDIEFQVGLYVAPSNDRAEAINDARPTVAFYAGAVQYEEYFAAHGFREEARRLQEGVKRGGHAGAAHLVPDEMAETFVICGTPDEVRKKIEPVWEVADSLLLVPPAYALPPQKLMAYAGAIASTFYG</sequence>
<dbReference type="EMBL" id="LAZR01063605">
    <property type="protein sequence ID" value="KKK59188.1"/>
    <property type="molecule type" value="Genomic_DNA"/>
</dbReference>
<evidence type="ECO:0000259" key="2">
    <source>
        <dbReference type="Pfam" id="PF00296"/>
    </source>
</evidence>
<comment type="caution">
    <text evidence="3">The sequence shown here is derived from an EMBL/GenBank/DDBJ whole genome shotgun (WGS) entry which is preliminary data.</text>
</comment>
<evidence type="ECO:0000313" key="3">
    <source>
        <dbReference type="EMBL" id="KKK59188.1"/>
    </source>
</evidence>
<proteinExistence type="predicted"/>
<dbReference type="InterPro" id="IPR011251">
    <property type="entry name" value="Luciferase-like_dom"/>
</dbReference>
<dbReference type="SUPFAM" id="SSF51679">
    <property type="entry name" value="Bacterial luciferase-like"/>
    <property type="match status" value="1"/>
</dbReference>
<dbReference type="PANTHER" id="PTHR43244">
    <property type="match status" value="1"/>
</dbReference>
<accession>A0A0F8WR78</accession>
<dbReference type="AlphaFoldDB" id="A0A0F8WR78"/>
<evidence type="ECO:0000256" key="1">
    <source>
        <dbReference type="ARBA" id="ARBA00023002"/>
    </source>
</evidence>
<organism evidence="3">
    <name type="scientific">marine sediment metagenome</name>
    <dbReference type="NCBI Taxonomy" id="412755"/>
    <lineage>
        <taxon>unclassified sequences</taxon>
        <taxon>metagenomes</taxon>
        <taxon>ecological metagenomes</taxon>
    </lineage>
</organism>